<evidence type="ECO:0000313" key="3">
    <source>
        <dbReference type="EMBL" id="RTR38624.1"/>
    </source>
</evidence>
<gene>
    <name evidence="3" type="ORF">EKG38_12995</name>
</gene>
<dbReference type="SUPFAM" id="SSF52540">
    <property type="entry name" value="P-loop containing nucleoside triphosphate hydrolases"/>
    <property type="match status" value="2"/>
</dbReference>
<dbReference type="Proteomes" id="UP000267448">
    <property type="component" value="Unassembled WGS sequence"/>
</dbReference>
<dbReference type="Pfam" id="PF04313">
    <property type="entry name" value="HSDR_N"/>
    <property type="match status" value="1"/>
</dbReference>
<dbReference type="InterPro" id="IPR013670">
    <property type="entry name" value="EcoEI_R_C_dom"/>
</dbReference>
<dbReference type="RefSeq" id="WP_126520855.1">
    <property type="nucleotide sequence ID" value="NZ_RXNU01000006.1"/>
</dbReference>
<evidence type="ECO:0000313" key="4">
    <source>
        <dbReference type="Proteomes" id="UP000267448"/>
    </source>
</evidence>
<dbReference type="Pfam" id="PF04851">
    <property type="entry name" value="ResIII"/>
    <property type="match status" value="1"/>
</dbReference>
<proteinExistence type="predicted"/>
<organism evidence="3 4">
    <name type="scientific">Shewanella canadensis</name>
    <dbReference type="NCBI Taxonomy" id="271096"/>
    <lineage>
        <taxon>Bacteria</taxon>
        <taxon>Pseudomonadati</taxon>
        <taxon>Pseudomonadota</taxon>
        <taxon>Gammaproteobacteria</taxon>
        <taxon>Alteromonadales</taxon>
        <taxon>Shewanellaceae</taxon>
        <taxon>Shewanella</taxon>
    </lineage>
</organism>
<dbReference type="NCBIfam" id="NF046051">
    <property type="entry name" value="restrict_EcoAI"/>
    <property type="match status" value="1"/>
</dbReference>
<dbReference type="InterPro" id="IPR014001">
    <property type="entry name" value="Helicase_ATP-bd"/>
</dbReference>
<dbReference type="CDD" id="cd18032">
    <property type="entry name" value="DEXHc_RE_I_III_res"/>
    <property type="match status" value="1"/>
</dbReference>
<feature type="region of interest" description="Disordered" evidence="1">
    <location>
        <begin position="588"/>
        <end position="645"/>
    </location>
</feature>
<dbReference type="InterPro" id="IPR027417">
    <property type="entry name" value="P-loop_NTPase"/>
</dbReference>
<dbReference type="InterPro" id="IPR050742">
    <property type="entry name" value="Helicase_Restrict-Modif_Enz"/>
</dbReference>
<dbReference type="InterPro" id="IPR007409">
    <property type="entry name" value="Restrct_endonuc_type1_HsdR_N"/>
</dbReference>
<keyword evidence="3" id="KW-0347">Helicase</keyword>
<keyword evidence="3" id="KW-0378">Hydrolase</keyword>
<keyword evidence="4" id="KW-1185">Reference proteome</keyword>
<dbReference type="EMBL" id="RXNU01000006">
    <property type="protein sequence ID" value="RTR38624.1"/>
    <property type="molecule type" value="Genomic_DNA"/>
</dbReference>
<dbReference type="AlphaFoldDB" id="A0A3S0KUA8"/>
<feature type="compositionally biased region" description="Gly residues" evidence="1">
    <location>
        <begin position="626"/>
        <end position="645"/>
    </location>
</feature>
<dbReference type="CDD" id="cd18799">
    <property type="entry name" value="SF2_C_EcoAI-like"/>
    <property type="match status" value="1"/>
</dbReference>
<evidence type="ECO:0000256" key="1">
    <source>
        <dbReference type="SAM" id="MobiDB-lite"/>
    </source>
</evidence>
<keyword evidence="3" id="KW-0547">Nucleotide-binding</keyword>
<dbReference type="PANTHER" id="PTHR47396:SF1">
    <property type="entry name" value="ATP-DEPENDENT HELICASE IRC3-RELATED"/>
    <property type="match status" value="1"/>
</dbReference>
<dbReference type="GO" id="GO:0009307">
    <property type="term" value="P:DNA restriction-modification system"/>
    <property type="evidence" value="ECO:0007669"/>
    <property type="project" value="UniProtKB-KW"/>
</dbReference>
<dbReference type="GO" id="GO:0005829">
    <property type="term" value="C:cytosol"/>
    <property type="evidence" value="ECO:0007669"/>
    <property type="project" value="TreeGrafter"/>
</dbReference>
<dbReference type="InterPro" id="IPR006935">
    <property type="entry name" value="Helicase/UvrB_N"/>
</dbReference>
<dbReference type="GO" id="GO:0003677">
    <property type="term" value="F:DNA binding"/>
    <property type="evidence" value="ECO:0007669"/>
    <property type="project" value="UniProtKB-KW"/>
</dbReference>
<feature type="domain" description="Helicase ATP-binding" evidence="2">
    <location>
        <begin position="184"/>
        <end position="370"/>
    </location>
</feature>
<dbReference type="PANTHER" id="PTHR47396">
    <property type="entry name" value="TYPE I RESTRICTION ENZYME ECOKI R PROTEIN"/>
    <property type="match status" value="1"/>
</dbReference>
<dbReference type="SMART" id="SM00487">
    <property type="entry name" value="DEXDc"/>
    <property type="match status" value="1"/>
</dbReference>
<comment type="caution">
    <text evidence="3">The sequence shown here is derived from an EMBL/GenBank/DDBJ whole genome shotgun (WGS) entry which is preliminary data.</text>
</comment>
<reference evidence="3 4" key="1">
    <citation type="submission" date="2018-12" db="EMBL/GenBank/DDBJ databases">
        <authorList>
            <person name="Yu L."/>
        </authorList>
    </citation>
    <scope>NUCLEOTIDE SEQUENCE [LARGE SCALE GENOMIC DNA]</scope>
    <source>
        <strain evidence="3 4">HAW-EB2</strain>
    </source>
</reference>
<name>A0A3S0KUA8_9GAMM</name>
<dbReference type="Gene3D" id="3.90.1570.30">
    <property type="match status" value="1"/>
</dbReference>
<protein>
    <submittedName>
        <fullName evidence="3">DEAD/DEAH box helicase</fullName>
    </submittedName>
</protein>
<dbReference type="GO" id="GO:0005524">
    <property type="term" value="F:ATP binding"/>
    <property type="evidence" value="ECO:0007669"/>
    <property type="project" value="UniProtKB-KW"/>
</dbReference>
<dbReference type="PROSITE" id="PS51192">
    <property type="entry name" value="HELICASE_ATP_BIND_1"/>
    <property type="match status" value="1"/>
</dbReference>
<accession>A0A3S0KUA8</accession>
<evidence type="ECO:0000259" key="2">
    <source>
        <dbReference type="PROSITE" id="PS51192"/>
    </source>
</evidence>
<dbReference type="Gene3D" id="3.40.50.300">
    <property type="entry name" value="P-loop containing nucleotide triphosphate hydrolases"/>
    <property type="match status" value="2"/>
</dbReference>
<dbReference type="GO" id="GO:0004386">
    <property type="term" value="F:helicase activity"/>
    <property type="evidence" value="ECO:0007669"/>
    <property type="project" value="UniProtKB-KW"/>
</dbReference>
<keyword evidence="3" id="KW-0067">ATP-binding</keyword>
<sequence length="842" mass="95388">MGINKATLTETEVRNIYIRPAIVNAGWEPITQMREEEMTKGQVIVKGNASSRNKDKILKPDFTLYYKPGIPLAAVEAKSNEFSVEHGIEQAINYIRYLDVPFAFSSNGDGFIFHDKTVLPHQVLETKISLEEFPSPEELWTKYAKWKKWTQEQALFCGQNYHSDDESDRSPRYYQSIAINRTIEAISKKQSKILLVMATGTGKTFTAFQIISRYRNFHIEQKGTQPRILFLADRNILVDQTMVNDFRPFKGVMAKLNAKSKTVERSDGTEEVLTNAIHQGKIDSSYEIYLGLYQSITGKEEYKKVFKSLPENFFDLIIIDECHRGSAKEESAWREILNHFDSATQVGLTATPLETKEDSNSQYFGDAIYTYSLAQGIEDGFLAPYKVINIGFDIDEAWEPTPGMRDEKGELVEQRIYNVKDYDRKLVIDERTKNVAKIFSDHLKKTNNRMAKTIIFCADINHAIRMRQALINENQDLVLKNDKYVERITGDNKVGKDQLDYFIDPDEAYPVIVTTSELMTTGVDAQTCKFIVLDQVMNSMTKFKQVIGRGTRIYEDGGHNKTWFTIFDFKNVSKLIYEDDFNGPSICIYNPKPGETTVPPDEREPSDSAGEAGENGEPGFTTAGPDEGGGSNTGGDDTGGEGGGSSSEKVFVKGVVVNQSHHSVANVGITGELETESYIQIVSEAKGAFQQKFTSLNDFIRKWNDADKKQAIIDELADQGIVWETLFEAVNKQLDPYDLICYLAFAQPPLTRAERANNVKKRNCFGKYSDSAKKVLQALLDKYADNGIEAIENNDILRVQPISNLGNKREIYREFFNGKDEYQQALKELEDQIYNDDYKQQA</sequence>
<dbReference type="GO" id="GO:0009035">
    <property type="term" value="F:type I site-specific deoxyribonuclease activity"/>
    <property type="evidence" value="ECO:0007669"/>
    <property type="project" value="UniProtKB-EC"/>
</dbReference>
<dbReference type="Pfam" id="PF08463">
    <property type="entry name" value="EcoEI_R_C"/>
    <property type="match status" value="1"/>
</dbReference>
<dbReference type="OrthoDB" id="9804086at2"/>